<dbReference type="PANTHER" id="PTHR46089">
    <property type="entry name" value="ALSIN HOMOLOG"/>
    <property type="match status" value="1"/>
</dbReference>
<reference evidence="7" key="2">
    <citation type="submission" date="2025-08" db="UniProtKB">
        <authorList>
            <consortium name="Ensembl"/>
        </authorList>
    </citation>
    <scope>IDENTIFICATION</scope>
</reference>
<dbReference type="InterPro" id="IPR057248">
    <property type="entry name" value="Alsin-like_PH"/>
</dbReference>
<dbReference type="Proteomes" id="UP000694402">
    <property type="component" value="Unassembled WGS sequence"/>
</dbReference>
<feature type="repeat" description="RCC1" evidence="2">
    <location>
        <begin position="637"/>
        <end position="688"/>
    </location>
</feature>
<dbReference type="InterPro" id="IPR000219">
    <property type="entry name" value="DH_dom"/>
</dbReference>
<reference evidence="7" key="3">
    <citation type="submission" date="2025-09" db="UniProtKB">
        <authorList>
            <consortium name="Ensembl"/>
        </authorList>
    </citation>
    <scope>IDENTIFICATION</scope>
</reference>
<feature type="domain" description="DH" evidence="5">
    <location>
        <begin position="814"/>
        <end position="1012"/>
    </location>
</feature>
<keyword evidence="1" id="KW-0677">Repeat</keyword>
<accession>A0AAZ3PKH1</accession>
<dbReference type="PROSITE" id="PS50012">
    <property type="entry name" value="RCC1_3"/>
    <property type="match status" value="4"/>
</dbReference>
<dbReference type="InterPro" id="IPR000408">
    <property type="entry name" value="Reg_chr_condens"/>
</dbReference>
<proteinExistence type="predicted"/>
<feature type="repeat" description="RCC1" evidence="2">
    <location>
        <begin position="689"/>
        <end position="739"/>
    </location>
</feature>
<evidence type="ECO:0000259" key="6">
    <source>
        <dbReference type="PROSITE" id="PS51205"/>
    </source>
</evidence>
<dbReference type="PROSITE" id="PS00626">
    <property type="entry name" value="RCC1_2"/>
    <property type="match status" value="2"/>
</dbReference>
<gene>
    <name evidence="7" type="primary">als2a</name>
</gene>
<dbReference type="GeneTree" id="ENSGT00940000155861"/>
<dbReference type="GO" id="GO:0005085">
    <property type="term" value="F:guanyl-nucleotide exchange factor activity"/>
    <property type="evidence" value="ECO:0007669"/>
    <property type="project" value="InterPro"/>
</dbReference>
<dbReference type="Pfam" id="PF25383">
    <property type="entry name" value="PH_alsin"/>
    <property type="match status" value="1"/>
</dbReference>
<dbReference type="InterPro" id="IPR003409">
    <property type="entry name" value="MORN"/>
</dbReference>
<dbReference type="InterPro" id="IPR051984">
    <property type="entry name" value="Alsin"/>
</dbReference>
<dbReference type="PROSITE" id="PS50010">
    <property type="entry name" value="DH_2"/>
    <property type="match status" value="1"/>
</dbReference>
<dbReference type="Pfam" id="PF26202">
    <property type="entry name" value="HA_Alsin"/>
    <property type="match status" value="1"/>
</dbReference>
<dbReference type="RefSeq" id="XP_042162751.1">
    <property type="nucleotide sequence ID" value="XM_042306817.1"/>
</dbReference>
<evidence type="ECO:0000259" key="5">
    <source>
        <dbReference type="PROSITE" id="PS50010"/>
    </source>
</evidence>
<evidence type="ECO:0000256" key="1">
    <source>
        <dbReference type="ARBA" id="ARBA00022737"/>
    </source>
</evidence>
<feature type="repeat" description="RCC1" evidence="2">
    <location>
        <begin position="166"/>
        <end position="216"/>
    </location>
</feature>
<evidence type="ECO:0000259" key="4">
    <source>
        <dbReference type="PROSITE" id="PS50003"/>
    </source>
</evidence>
<feature type="region of interest" description="Disordered" evidence="3">
    <location>
        <begin position="298"/>
        <end position="377"/>
    </location>
</feature>
<sequence>MMEYQKSPVKEESSRERGLLHLWRGYSSSVTPERVLLSRPVLQAALGISHGILLAEGGLVYSFGDLTWRQGLRVSPTYPLLESVLSGQCVVSVAAGSFHCGAVTREGAVYMWGENSSGQCGLSERGLVPDPSLVSMVDSEAVPPQIIRILEVTCGEQHTLALSTQNEVWAWGSGCQLGLVTSVFPVWRPQKVEHLAGRHVVQVACGGYHSLALVRRFPAQDSQFPRPTATDKCSQCNQLLFSMVDQEDHVIISHSHYCPLGIELADSKPGSCSRQASLAQRHRASACPLSQTVSLDLGLDPDLAQDPDPIIVPEYLFPDDTDSSLRESGSKEQTNQEDTGTSDLQRQGPGTLTETDSNSARTQARRKTTSSTDEKELKEYLKRTSDHILSEQNDNNNTGNPITLANQTTGDSLTLANQTTGDSLSLANQTAEDSLTLASHSSGDLLTLVSHVPGQCLNGDLPDQDQPSTLTPYLLPQSTDDTTMASSLSCSLLENYTGALVMEHTLALTGRAASASPFEVNNPLGIGSTCSLCDSSKSEGCIPVAGLCEALSGPVMAYRKTNQEVRLCMEEDSLQGKKCSSLTDILLEEVIEGSRRHSLPPLLSHASPELPGRRSARSRPNVPRKEEVVESLPSLNTEVWSWGRGQEGQLGHGDQLPRLQPLCIKSLNGEEVVKVVAGTHHSLALSAQCQVFSWGSNRSGQLGHMNSPTTMPQQAKMSKGLRVWDLAAGQSHSVFLADGDCCQPILCYSGQQVMETTPENHIPGTGSTESSPSRTDTYTLRPVLLPFCVNMGYISSVYGGGQSCLAQADLNVMGFISALHELAAADRKYYCRLRDVNKRVVSPLLRKESVCTVLGQTSSLLFQSLASSYSRLCHLTGQHSVSLTAFLHTDRDVKGLVILKHANTFLDMYKEYCCSVGNFLVMGGFQALMKPSVECFGKKFEVLRQLSESSEDKVPLLDLLVLLFYSPMQHIHEYARLLLKLATCFDVSTVEYQRLQEGCSKYEALSLSLGRKRKEAETTNQFWRTYSGKTTDVLRNPQRRLVYESSNKSLTLQNAGRFSVNWFILFNDALIHAQGTIPSKSFFSSHHVYSLATLWVEPITASSNLYGIKVTTPEESFTLIASSPQEKAKWLRAINQAVEAVLTGEGSGPGVPAVSRTASYIFYKDLRLKDASYSGRWLSGKPHGKGIMKWPDGRKFTGTFKQGLEDGYGDCIMPNKILNKSDRYQGHWRDGKMHGFGTYRYATGQVYEGSFHENIRQGHGMLSSGKLIGSSSSVFVGQWLQDKKMGYGVFDDITRGEKYMGLWTDDQRQGSGVVVTQFGLYYEGTFSNNKMVGTGLLVSDDDTAFEGEFSEDWTPNGKGYLSMSNGDSIEGLFSGEWTSGLKITGTYMKPNLYELDKKQSTRVLELGRLAVCPEQKWKAVFSECWSRLGCEAPGQPEERMRAWENIAVTLTTGRRDSPELLSRSQSRVLEKLEVIPQHTGPVTARGYDVIQRYLTKACETPLHPLGGLLETLVTVYRITYIGVGSNRRLLQQAVEEIRSYLIRIFQLVRFLFPDLPDEGGVIHPDPKGSSETDQQGLVVSSSTLLLPVLLPRLYPPLFTLYALDKEREEEVYWDCVLRLNKQPDLGLLAFLGVLQKFWPVSVTVLGEKQQVLPSTKNACFASAVKTLQQISTTFTPSDKLQVIQRTFEELTQEVQALLEGNFLLSMDDLLPLFLYVVLRARMRNLAAEVSLIEDLMDPYLQHGELGLMFTTLKACCFQIQQEKTT</sequence>
<evidence type="ECO:0008006" key="9">
    <source>
        <dbReference type="Google" id="ProtNLM"/>
    </source>
</evidence>
<keyword evidence="8" id="KW-1185">Reference proteome</keyword>
<dbReference type="InterPro" id="IPR001849">
    <property type="entry name" value="PH_domain"/>
</dbReference>
<dbReference type="CTD" id="557014"/>
<dbReference type="GO" id="GO:0005737">
    <property type="term" value="C:cytoplasm"/>
    <property type="evidence" value="ECO:0007669"/>
    <property type="project" value="TreeGrafter"/>
</dbReference>
<evidence type="ECO:0000256" key="3">
    <source>
        <dbReference type="SAM" id="MobiDB-lite"/>
    </source>
</evidence>
<dbReference type="SMART" id="SM00698">
    <property type="entry name" value="MORN"/>
    <property type="match status" value="7"/>
</dbReference>
<organism evidence="7 8">
    <name type="scientific">Oncorhynchus tshawytscha</name>
    <name type="common">Chinook salmon</name>
    <name type="synonym">Salmo tshawytscha</name>
    <dbReference type="NCBI Taxonomy" id="74940"/>
    <lineage>
        <taxon>Eukaryota</taxon>
        <taxon>Metazoa</taxon>
        <taxon>Chordata</taxon>
        <taxon>Craniata</taxon>
        <taxon>Vertebrata</taxon>
        <taxon>Euteleostomi</taxon>
        <taxon>Actinopterygii</taxon>
        <taxon>Neopterygii</taxon>
        <taxon>Teleostei</taxon>
        <taxon>Protacanthopterygii</taxon>
        <taxon>Salmoniformes</taxon>
        <taxon>Salmonidae</taxon>
        <taxon>Salmoninae</taxon>
        <taxon>Oncorhynchus</taxon>
    </lineage>
</organism>
<dbReference type="PANTHER" id="PTHR46089:SF3">
    <property type="entry name" value="ALSIN"/>
    <property type="match status" value="1"/>
</dbReference>
<reference evidence="8" key="1">
    <citation type="journal article" date="2018" name="PLoS ONE">
        <title>Chinook salmon (Oncorhynchus tshawytscha) genome and transcriptome.</title>
        <authorList>
            <person name="Christensen K.A."/>
            <person name="Leong J.S."/>
            <person name="Sakhrani D."/>
            <person name="Biagi C.A."/>
            <person name="Minkley D.R."/>
            <person name="Withler R.E."/>
            <person name="Rondeau E.B."/>
            <person name="Koop B.F."/>
            <person name="Devlin R.H."/>
        </authorList>
    </citation>
    <scope>NUCLEOTIDE SEQUENCE [LARGE SCALE GENOMIC DNA]</scope>
</reference>
<feature type="region of interest" description="Disordered" evidence="3">
    <location>
        <begin position="598"/>
        <end position="630"/>
    </location>
</feature>
<evidence type="ECO:0000256" key="2">
    <source>
        <dbReference type="PROSITE-ProRule" id="PRU00235"/>
    </source>
</evidence>
<dbReference type="GeneID" id="112240579"/>
<dbReference type="Pfam" id="PF25582">
    <property type="entry name" value="DH_Alsin"/>
    <property type="match status" value="1"/>
</dbReference>
<dbReference type="Pfam" id="PF02493">
    <property type="entry name" value="MORN"/>
    <property type="match status" value="7"/>
</dbReference>
<dbReference type="Ensembl" id="ENSOTST00005148806.1">
    <property type="protein sequence ID" value="ENSOTSP00005117136.1"/>
    <property type="gene ID" value="ENSOTSG00005052762.1"/>
</dbReference>
<name>A0AAZ3PKH1_ONCTS</name>
<feature type="domain" description="VPS9" evidence="6">
    <location>
        <begin position="1621"/>
        <end position="1765"/>
    </location>
</feature>
<dbReference type="GO" id="GO:0016197">
    <property type="term" value="P:endosomal transport"/>
    <property type="evidence" value="ECO:0007669"/>
    <property type="project" value="TreeGrafter"/>
</dbReference>
<dbReference type="GO" id="GO:0030425">
    <property type="term" value="C:dendrite"/>
    <property type="evidence" value="ECO:0007669"/>
    <property type="project" value="TreeGrafter"/>
</dbReference>
<dbReference type="KEGG" id="otw:112240579"/>
<dbReference type="InterPro" id="IPR059093">
    <property type="entry name" value="HA_Alsin"/>
</dbReference>
<feature type="compositionally biased region" description="Polar residues" evidence="3">
    <location>
        <begin position="331"/>
        <end position="362"/>
    </location>
</feature>
<dbReference type="GO" id="GO:0031267">
    <property type="term" value="F:small GTPase binding"/>
    <property type="evidence" value="ECO:0007669"/>
    <property type="project" value="TreeGrafter"/>
</dbReference>
<feature type="domain" description="PH" evidence="4">
    <location>
        <begin position="1045"/>
        <end position="1139"/>
    </location>
</feature>
<dbReference type="Pfam" id="PF02204">
    <property type="entry name" value="VPS9"/>
    <property type="match status" value="1"/>
</dbReference>
<dbReference type="InterPro" id="IPR003123">
    <property type="entry name" value="VPS9"/>
</dbReference>
<dbReference type="GO" id="GO:0005813">
    <property type="term" value="C:centrosome"/>
    <property type="evidence" value="ECO:0007669"/>
    <property type="project" value="TreeGrafter"/>
</dbReference>
<evidence type="ECO:0000313" key="8">
    <source>
        <dbReference type="Proteomes" id="UP000694402"/>
    </source>
</evidence>
<evidence type="ECO:0000313" key="7">
    <source>
        <dbReference type="Ensembl" id="ENSOTSP00005117136.1"/>
    </source>
</evidence>
<dbReference type="PROSITE" id="PS50003">
    <property type="entry name" value="PH_DOMAIN"/>
    <property type="match status" value="1"/>
</dbReference>
<protein>
    <recommendedName>
        <fullName evidence="9">Alsin-like</fullName>
    </recommendedName>
</protein>
<feature type="repeat" description="RCC1" evidence="2">
    <location>
        <begin position="107"/>
        <end position="165"/>
    </location>
</feature>
<dbReference type="CDD" id="cd13269">
    <property type="entry name" value="PH_alsin"/>
    <property type="match status" value="1"/>
</dbReference>
<dbReference type="Pfam" id="PF00415">
    <property type="entry name" value="RCC1"/>
    <property type="match status" value="4"/>
</dbReference>
<dbReference type="PROSITE" id="PS51205">
    <property type="entry name" value="VPS9"/>
    <property type="match status" value="1"/>
</dbReference>